<dbReference type="Pfam" id="PF00873">
    <property type="entry name" value="ACR_tran"/>
    <property type="match status" value="1"/>
</dbReference>
<dbReference type="GO" id="GO:0005886">
    <property type="term" value="C:plasma membrane"/>
    <property type="evidence" value="ECO:0007669"/>
    <property type="project" value="TreeGrafter"/>
</dbReference>
<dbReference type="PANTHER" id="PTHR32063">
    <property type="match status" value="1"/>
</dbReference>
<proteinExistence type="predicted"/>
<organism evidence="2 3">
    <name type="scientific">Candidatus Venteria ishoeyi</name>
    <dbReference type="NCBI Taxonomy" id="1899563"/>
    <lineage>
        <taxon>Bacteria</taxon>
        <taxon>Pseudomonadati</taxon>
        <taxon>Pseudomonadota</taxon>
        <taxon>Gammaproteobacteria</taxon>
        <taxon>Thiotrichales</taxon>
        <taxon>Thiotrichaceae</taxon>
        <taxon>Venteria</taxon>
    </lineage>
</organism>
<name>A0A1H6F7J7_9GAMM</name>
<dbReference type="PANTHER" id="PTHR32063:SF68">
    <property type="entry name" value="PROBALE CATION EFFLUX SYSTEM PROTEIN"/>
    <property type="match status" value="1"/>
</dbReference>
<keyword evidence="1" id="KW-0812">Transmembrane</keyword>
<keyword evidence="1" id="KW-1133">Transmembrane helix</keyword>
<dbReference type="Gene3D" id="1.20.1640.10">
    <property type="entry name" value="Multidrug efflux transporter AcrB transmembrane domain"/>
    <property type="match status" value="1"/>
</dbReference>
<dbReference type="Proteomes" id="UP000236724">
    <property type="component" value="Unassembled WGS sequence"/>
</dbReference>
<dbReference type="SUPFAM" id="SSF82866">
    <property type="entry name" value="Multidrug efflux transporter AcrB transmembrane domain"/>
    <property type="match status" value="1"/>
</dbReference>
<evidence type="ECO:0000256" key="1">
    <source>
        <dbReference type="SAM" id="Phobius"/>
    </source>
</evidence>
<keyword evidence="1" id="KW-0472">Membrane</keyword>
<protein>
    <submittedName>
        <fullName evidence="2">Cobalt-zinc-cadmium resistance protein CzcA</fullName>
    </submittedName>
</protein>
<dbReference type="EMBL" id="FMSV02000135">
    <property type="protein sequence ID" value="SEH04925.1"/>
    <property type="molecule type" value="Genomic_DNA"/>
</dbReference>
<reference evidence="2 3" key="1">
    <citation type="submission" date="2016-10" db="EMBL/GenBank/DDBJ databases">
        <authorList>
            <person name="de Groot N.N."/>
        </authorList>
    </citation>
    <scope>NUCLEOTIDE SEQUENCE [LARGE SCALE GENOMIC DNA]</scope>
    <source>
        <strain evidence="2">MBHS1</strain>
    </source>
</reference>
<dbReference type="AlphaFoldDB" id="A0A1H6F7J7"/>
<dbReference type="InterPro" id="IPR001036">
    <property type="entry name" value="Acrflvin-R"/>
</dbReference>
<accession>A0A1H6F7J7</accession>
<feature type="transmembrane region" description="Helical" evidence="1">
    <location>
        <begin position="26"/>
        <end position="53"/>
    </location>
</feature>
<dbReference type="GO" id="GO:0042910">
    <property type="term" value="F:xenobiotic transmembrane transporter activity"/>
    <property type="evidence" value="ECO:0007669"/>
    <property type="project" value="TreeGrafter"/>
</dbReference>
<sequence length="65" mass="6774">MTALTTALGLLPLLYADGTGSEVQRPLALVVMGGLVSSTLVTLLIIPSLYSFLGTRLRAVTGKNK</sequence>
<evidence type="ECO:0000313" key="2">
    <source>
        <dbReference type="EMBL" id="SEH04925.1"/>
    </source>
</evidence>
<gene>
    <name evidence="2" type="primary">czcA_1</name>
    <name evidence="2" type="ORF">MBHS_00778</name>
</gene>
<evidence type="ECO:0000313" key="3">
    <source>
        <dbReference type="Proteomes" id="UP000236724"/>
    </source>
</evidence>
<keyword evidence="3" id="KW-1185">Reference proteome</keyword>